<dbReference type="InterPro" id="IPR008996">
    <property type="entry name" value="IL1/FGF"/>
</dbReference>
<name>A0A4U5VAC8_COLLU</name>
<evidence type="ECO:0000256" key="11">
    <source>
        <dbReference type="ARBA" id="ARBA00023246"/>
    </source>
</evidence>
<comment type="subcellular location">
    <subcellularLocation>
        <location evidence="2">Cytoplasm</location>
        <location evidence="2">Cytosol</location>
    </subcellularLocation>
    <subcellularLocation>
        <location evidence="1">Lysosome</location>
    </subcellularLocation>
    <subcellularLocation>
        <location evidence="3">Secreted</location>
        <location evidence="3">Extracellular exosome</location>
    </subcellularLocation>
</comment>
<dbReference type="GO" id="GO:1901222">
    <property type="term" value="P:regulation of non-canonical NF-kappaB signal transduction"/>
    <property type="evidence" value="ECO:0007669"/>
    <property type="project" value="TreeGrafter"/>
</dbReference>
<evidence type="ECO:0000256" key="12">
    <source>
        <dbReference type="RuleBase" id="RU003753"/>
    </source>
</evidence>
<dbReference type="GO" id="GO:0042119">
    <property type="term" value="P:neutrophil activation"/>
    <property type="evidence" value="ECO:0007669"/>
    <property type="project" value="TreeGrafter"/>
</dbReference>
<keyword evidence="9" id="KW-0395">Inflammatory response</keyword>
<dbReference type="PRINTS" id="PR01357">
    <property type="entry name" value="INTRLEUKN1AB"/>
</dbReference>
<evidence type="ECO:0000256" key="9">
    <source>
        <dbReference type="ARBA" id="ARBA00023198"/>
    </source>
</evidence>
<keyword evidence="7 12" id="KW-0964">Secreted</keyword>
<evidence type="ECO:0000256" key="1">
    <source>
        <dbReference type="ARBA" id="ARBA00004371"/>
    </source>
</evidence>
<evidence type="ECO:0000256" key="3">
    <source>
        <dbReference type="ARBA" id="ARBA00004550"/>
    </source>
</evidence>
<comment type="similarity">
    <text evidence="4 12">Belongs to the IL-1 family.</text>
</comment>
<keyword evidence="6" id="KW-0202">Cytokine</keyword>
<dbReference type="EMBL" id="CM014093">
    <property type="protein sequence ID" value="TKS84977.1"/>
    <property type="molecule type" value="Genomic_DNA"/>
</dbReference>
<evidence type="ECO:0000313" key="14">
    <source>
        <dbReference type="EMBL" id="TKS84977.1"/>
    </source>
</evidence>
<dbReference type="AlphaFoldDB" id="A0A4U5VAC8"/>
<dbReference type="SUPFAM" id="SSF50353">
    <property type="entry name" value="Cytokine"/>
    <property type="match status" value="1"/>
</dbReference>
<dbReference type="InterPro" id="IPR000975">
    <property type="entry name" value="IL-1_fam"/>
</dbReference>
<gene>
    <name evidence="14" type="ORF">D9C73_018255</name>
</gene>
<evidence type="ECO:0000256" key="7">
    <source>
        <dbReference type="ARBA" id="ARBA00022525"/>
    </source>
</evidence>
<dbReference type="GO" id="GO:0071222">
    <property type="term" value="P:cellular response to lipopolysaccharide"/>
    <property type="evidence" value="ECO:0007669"/>
    <property type="project" value="TreeGrafter"/>
</dbReference>
<dbReference type="Pfam" id="PF00340">
    <property type="entry name" value="IL1"/>
    <property type="match status" value="1"/>
</dbReference>
<dbReference type="GO" id="GO:0010628">
    <property type="term" value="P:positive regulation of gene expression"/>
    <property type="evidence" value="ECO:0007669"/>
    <property type="project" value="TreeGrafter"/>
</dbReference>
<keyword evidence="15" id="KW-1185">Reference proteome</keyword>
<keyword evidence="10" id="KW-0458">Lysosome</keyword>
<dbReference type="PRINTS" id="PR00264">
    <property type="entry name" value="INTERLEUKIN1"/>
</dbReference>
<dbReference type="GO" id="GO:0019221">
    <property type="term" value="P:cytokine-mediated signaling pathway"/>
    <property type="evidence" value="ECO:0007669"/>
    <property type="project" value="TreeGrafter"/>
</dbReference>
<evidence type="ECO:0000256" key="10">
    <source>
        <dbReference type="ARBA" id="ARBA00023228"/>
    </source>
</evidence>
<evidence type="ECO:0000313" key="15">
    <source>
        <dbReference type="Proteomes" id="UP000298787"/>
    </source>
</evidence>
<sequence>METLCDFDLSQALSDDSAGIDEPEFKSCCFNMKDLQDNIFTLDDGLELVVSHDPKTMQCIATLLLAANRLKRPLTRCRREINDGELCSSIMESLVEETIVKKTENLSMAVRRIFQRVNSVKMLTLTDSEQKDIVCRNRELKLEAITLRGGNCERKVNFKLERYITACVSPGEGQPVVLSITNNNMHISCTMNDGKAVLKLEECCEETLSRISDDGNMDRFLFYRRITGMNLTTFESVKCPGWFISTSYERENQPVEMCEADTTLDILDPIASVLNALPVATWRRGPNGTADSLTRNVKSVEASHIKIASMPCQHTLTADACSSHQKQASVQSRDEALTDKRKSDHD</sequence>
<dbReference type="GO" id="GO:0005149">
    <property type="term" value="F:interleukin-1 receptor binding"/>
    <property type="evidence" value="ECO:0007669"/>
    <property type="project" value="UniProtKB-UniRule"/>
</dbReference>
<dbReference type="PANTHER" id="PTHR10078">
    <property type="entry name" value="INTERLEUKIN-1 FAMILY MEMBER"/>
    <property type="match status" value="1"/>
</dbReference>
<proteinExistence type="inferred from homology"/>
<evidence type="ECO:0000256" key="6">
    <source>
        <dbReference type="ARBA" id="ARBA00022514"/>
    </source>
</evidence>
<evidence type="ECO:0000256" key="13">
    <source>
        <dbReference type="SAM" id="MobiDB-lite"/>
    </source>
</evidence>
<accession>A0A4U5VAC8</accession>
<feature type="compositionally biased region" description="Basic and acidic residues" evidence="13">
    <location>
        <begin position="332"/>
        <end position="346"/>
    </location>
</feature>
<dbReference type="PANTHER" id="PTHR10078:SF30">
    <property type="entry name" value="INTERLEUKIN-1 BETA"/>
    <property type="match status" value="1"/>
</dbReference>
<dbReference type="SMART" id="SM00125">
    <property type="entry name" value="IL1"/>
    <property type="match status" value="1"/>
</dbReference>
<evidence type="ECO:0000256" key="5">
    <source>
        <dbReference type="ARBA" id="ARBA00022490"/>
    </source>
</evidence>
<organism evidence="14 15">
    <name type="scientific">Collichthys lucidus</name>
    <name type="common">Big head croaker</name>
    <name type="synonym">Sciaena lucida</name>
    <dbReference type="NCBI Taxonomy" id="240159"/>
    <lineage>
        <taxon>Eukaryota</taxon>
        <taxon>Metazoa</taxon>
        <taxon>Chordata</taxon>
        <taxon>Craniata</taxon>
        <taxon>Vertebrata</taxon>
        <taxon>Euteleostomi</taxon>
        <taxon>Actinopterygii</taxon>
        <taxon>Neopterygii</taxon>
        <taxon>Teleostei</taxon>
        <taxon>Neoteleostei</taxon>
        <taxon>Acanthomorphata</taxon>
        <taxon>Eupercaria</taxon>
        <taxon>Sciaenidae</taxon>
        <taxon>Collichthys</taxon>
    </lineage>
</organism>
<dbReference type="GO" id="GO:0005764">
    <property type="term" value="C:lysosome"/>
    <property type="evidence" value="ECO:0007669"/>
    <property type="project" value="UniProtKB-SubCell"/>
</dbReference>
<dbReference type="GO" id="GO:0005829">
    <property type="term" value="C:cytosol"/>
    <property type="evidence" value="ECO:0007669"/>
    <property type="project" value="UniProtKB-SubCell"/>
</dbReference>
<dbReference type="GO" id="GO:0048246">
    <property type="term" value="P:macrophage chemotaxis"/>
    <property type="evidence" value="ECO:0007669"/>
    <property type="project" value="TreeGrafter"/>
</dbReference>
<feature type="region of interest" description="Disordered" evidence="13">
    <location>
        <begin position="323"/>
        <end position="346"/>
    </location>
</feature>
<dbReference type="Gene3D" id="2.80.10.50">
    <property type="match status" value="1"/>
</dbReference>
<keyword evidence="5" id="KW-0963">Cytoplasm</keyword>
<dbReference type="STRING" id="240159.A0A4U5VAC8"/>
<dbReference type="Proteomes" id="UP000298787">
    <property type="component" value="Chromosome 16"/>
</dbReference>
<evidence type="ECO:0000256" key="8">
    <source>
        <dbReference type="ARBA" id="ARBA00022620"/>
    </source>
</evidence>
<dbReference type="GO" id="GO:0001660">
    <property type="term" value="P:fever generation"/>
    <property type="evidence" value="ECO:0007669"/>
    <property type="project" value="UniProtKB-KW"/>
</dbReference>
<protein>
    <recommendedName>
        <fullName evidence="12">Interleukin-1</fullName>
    </recommendedName>
</protein>
<dbReference type="GO" id="GO:0006955">
    <property type="term" value="P:immune response"/>
    <property type="evidence" value="ECO:0007669"/>
    <property type="project" value="InterPro"/>
</dbReference>
<keyword evidence="8" id="KW-0666">Pyrogen</keyword>
<keyword evidence="11" id="KW-0497">Mitogen</keyword>
<dbReference type="GO" id="GO:0051781">
    <property type="term" value="P:positive regulation of cell division"/>
    <property type="evidence" value="ECO:0007669"/>
    <property type="project" value="UniProtKB-KW"/>
</dbReference>
<dbReference type="GO" id="GO:0005125">
    <property type="term" value="F:cytokine activity"/>
    <property type="evidence" value="ECO:0007669"/>
    <property type="project" value="UniProtKB-UniRule"/>
</dbReference>
<evidence type="ECO:0000256" key="2">
    <source>
        <dbReference type="ARBA" id="ARBA00004514"/>
    </source>
</evidence>
<evidence type="ECO:0000256" key="4">
    <source>
        <dbReference type="ARBA" id="ARBA00010448"/>
    </source>
</evidence>
<dbReference type="PRINTS" id="PR01359">
    <property type="entry name" value="INTRLEUKIN1B"/>
</dbReference>
<reference evidence="14 15" key="1">
    <citation type="submission" date="2019-01" db="EMBL/GenBank/DDBJ databases">
        <title>Genome Assembly of Collichthys lucidus.</title>
        <authorList>
            <person name="Cai M."/>
            <person name="Xiao S."/>
        </authorList>
    </citation>
    <scope>NUCLEOTIDE SEQUENCE [LARGE SCALE GENOMIC DNA]</scope>
    <source>
        <strain evidence="14">JT15FE1705JMU</strain>
        <tissue evidence="14">Muscle</tissue>
    </source>
</reference>
<dbReference type="GO" id="GO:0005615">
    <property type="term" value="C:extracellular space"/>
    <property type="evidence" value="ECO:0007669"/>
    <property type="project" value="UniProtKB-KW"/>
</dbReference>